<evidence type="ECO:0000313" key="2">
    <source>
        <dbReference type="Proteomes" id="UP000243745"/>
    </source>
</evidence>
<reference evidence="1 2" key="1">
    <citation type="submission" date="2016-10" db="EMBL/GenBank/DDBJ databases">
        <authorList>
            <person name="Varghese N."/>
            <person name="Submissions S."/>
        </authorList>
    </citation>
    <scope>NUCLEOTIDE SEQUENCE [LARGE SCALE GENOMIC DNA]</scope>
    <source>
        <strain evidence="1 2">DSM 1361</strain>
    </source>
</reference>
<organism evidence="1 2">
    <name type="scientific">Ruminobacter amylophilus</name>
    <dbReference type="NCBI Taxonomy" id="867"/>
    <lineage>
        <taxon>Bacteria</taxon>
        <taxon>Pseudomonadati</taxon>
        <taxon>Pseudomonadota</taxon>
        <taxon>Gammaproteobacteria</taxon>
        <taxon>Aeromonadales</taxon>
        <taxon>Succinivibrionaceae</taxon>
        <taxon>Ruminobacter</taxon>
    </lineage>
</organism>
<dbReference type="AlphaFoldDB" id="A0A662ZI21"/>
<dbReference type="EMBL" id="FOXF01000028">
    <property type="protein sequence ID" value="SFP49039.1"/>
    <property type="molecule type" value="Genomic_DNA"/>
</dbReference>
<protein>
    <submittedName>
        <fullName evidence="1">Uncharacterized protein</fullName>
    </submittedName>
</protein>
<keyword evidence="2" id="KW-1185">Reference proteome</keyword>
<dbReference type="Proteomes" id="UP000243745">
    <property type="component" value="Unassembled WGS sequence"/>
</dbReference>
<sequence>MSPRCVGDFFVLFKHGASDFFMLQANRTKQSVKFIHDVRRGFYPIIEKFIIS</sequence>
<gene>
    <name evidence="1" type="ORF">SAMN02910344_01527</name>
</gene>
<evidence type="ECO:0000313" key="1">
    <source>
        <dbReference type="EMBL" id="SFP49039.1"/>
    </source>
</evidence>
<name>A0A662ZI21_9GAMM</name>
<accession>A0A662ZI21</accession>
<proteinExistence type="predicted"/>